<sequence>MRRASSSEVATDSGEHPGEAHSHEMSRDEHATSRRLAKEGARRRQVVALRKGSQPHCSGLVLEDSDEELPVVETRTKREPRSDVMHHAVHNGGSH</sequence>
<accession>A0AAV2EBM4</accession>
<proteinExistence type="predicted"/>
<evidence type="ECO:0000256" key="1">
    <source>
        <dbReference type="SAM" id="MobiDB-lite"/>
    </source>
</evidence>
<reference evidence="2 3" key="1">
    <citation type="submission" date="2024-04" db="EMBL/GenBank/DDBJ databases">
        <authorList>
            <person name="Fracassetti M."/>
        </authorList>
    </citation>
    <scope>NUCLEOTIDE SEQUENCE [LARGE SCALE GENOMIC DNA]</scope>
</reference>
<evidence type="ECO:0000313" key="2">
    <source>
        <dbReference type="EMBL" id="CAL1383229.1"/>
    </source>
</evidence>
<keyword evidence="3" id="KW-1185">Reference proteome</keyword>
<gene>
    <name evidence="2" type="ORF">LTRI10_LOCUS24514</name>
</gene>
<feature type="compositionally biased region" description="Polar residues" evidence="1">
    <location>
        <begin position="1"/>
        <end position="10"/>
    </location>
</feature>
<feature type="compositionally biased region" description="Basic and acidic residues" evidence="1">
    <location>
        <begin position="74"/>
        <end position="86"/>
    </location>
</feature>
<feature type="region of interest" description="Disordered" evidence="1">
    <location>
        <begin position="1"/>
        <end position="95"/>
    </location>
</feature>
<feature type="compositionally biased region" description="Basic and acidic residues" evidence="1">
    <location>
        <begin position="13"/>
        <end position="42"/>
    </location>
</feature>
<protein>
    <submittedName>
        <fullName evidence="2">Uncharacterized protein</fullName>
    </submittedName>
</protein>
<dbReference type="EMBL" id="OZ034817">
    <property type="protein sequence ID" value="CAL1383229.1"/>
    <property type="molecule type" value="Genomic_DNA"/>
</dbReference>
<dbReference type="AlphaFoldDB" id="A0AAV2EBM4"/>
<evidence type="ECO:0000313" key="3">
    <source>
        <dbReference type="Proteomes" id="UP001497516"/>
    </source>
</evidence>
<dbReference type="Proteomes" id="UP001497516">
    <property type="component" value="Chromosome 4"/>
</dbReference>
<name>A0AAV2EBM4_9ROSI</name>
<organism evidence="2 3">
    <name type="scientific">Linum trigynum</name>
    <dbReference type="NCBI Taxonomy" id="586398"/>
    <lineage>
        <taxon>Eukaryota</taxon>
        <taxon>Viridiplantae</taxon>
        <taxon>Streptophyta</taxon>
        <taxon>Embryophyta</taxon>
        <taxon>Tracheophyta</taxon>
        <taxon>Spermatophyta</taxon>
        <taxon>Magnoliopsida</taxon>
        <taxon>eudicotyledons</taxon>
        <taxon>Gunneridae</taxon>
        <taxon>Pentapetalae</taxon>
        <taxon>rosids</taxon>
        <taxon>fabids</taxon>
        <taxon>Malpighiales</taxon>
        <taxon>Linaceae</taxon>
        <taxon>Linum</taxon>
    </lineage>
</organism>